<evidence type="ECO:0000313" key="2">
    <source>
        <dbReference type="EMBL" id="QDY71402.1"/>
    </source>
</evidence>
<dbReference type="EMBL" id="CP042265">
    <property type="protein sequence ID" value="QDY71402.1"/>
    <property type="molecule type" value="Genomic_DNA"/>
</dbReference>
<protein>
    <submittedName>
        <fullName evidence="2">Nucleotidyltransferase</fullName>
    </submittedName>
</protein>
<organism evidence="2 3">
    <name type="scientific">Qingshengfaniella alkalisoli</name>
    <dbReference type="NCBI Taxonomy" id="2599296"/>
    <lineage>
        <taxon>Bacteria</taxon>
        <taxon>Pseudomonadati</taxon>
        <taxon>Pseudomonadota</taxon>
        <taxon>Alphaproteobacteria</taxon>
        <taxon>Rhodobacterales</taxon>
        <taxon>Paracoccaceae</taxon>
        <taxon>Qingshengfaniella</taxon>
    </lineage>
</organism>
<dbReference type="CDD" id="cd05400">
    <property type="entry name" value="NT_2-5OAS_ClassI-CCAase"/>
    <property type="match status" value="1"/>
</dbReference>
<keyword evidence="2" id="KW-0808">Transferase</keyword>
<evidence type="ECO:0000256" key="1">
    <source>
        <dbReference type="ARBA" id="ARBA00023118"/>
    </source>
</evidence>
<dbReference type="Pfam" id="PF18144">
    <property type="entry name" value="SMODS"/>
    <property type="match status" value="1"/>
</dbReference>
<dbReference type="Proteomes" id="UP000318483">
    <property type="component" value="Plasmid unnamed4"/>
</dbReference>
<dbReference type="KEGG" id="lit:FPZ52_17085"/>
<evidence type="ECO:0000313" key="3">
    <source>
        <dbReference type="Proteomes" id="UP000318483"/>
    </source>
</evidence>
<dbReference type="GO" id="GO:0016779">
    <property type="term" value="F:nucleotidyltransferase activity"/>
    <property type="evidence" value="ECO:0007669"/>
    <property type="project" value="InterPro"/>
</dbReference>
<name>A0A5B8IZ42_9RHOB</name>
<proteinExistence type="predicted"/>
<keyword evidence="1" id="KW-0051">Antiviral defense</keyword>
<dbReference type="OrthoDB" id="1118920at2"/>
<gene>
    <name evidence="2" type="ORF">FPZ52_17085</name>
</gene>
<accession>A0A5B8IZ42</accession>
<sequence>MREAIDNWVIEELSMPLDHTSPGLDALLIAAVLQMELSPRDNRVAEKRYKLIPSHLEREGSPLRLHVDNALVYAQGSRAIGTTIVHGADEDRFDLDAILEFDTPFGWTPRRVLDELFEAFQGFPDVQDIERCTRCIQLRFAFMHLDVTPMDPALKPRPERVGAIYHSPDEGHDERHKVNPYGFAEWFKGQISLPSQMFQAQVRSLRNQLEIKDRLRPSIIVADADIDELPETVDPIQDAPQLLALKLMKRYLNLRYVNRSEKRPISVYLSKVAAQIPPNSFGICAQLEDLAAELDRRMKYALETGRRPEERNPAFPQENFNDRWPQNTRQMEMFRGDLRHLFAELQRARTSEVGQIQKIFDGLFGERISGNAVRTYMDSLSNSPQKNTYELGKGFVATPALLTPGVARAAATSKAPAHNFHAGELRKK</sequence>
<keyword evidence="2" id="KW-0614">Plasmid</keyword>
<dbReference type="InterPro" id="IPR006116">
    <property type="entry name" value="NT_2-5OAS_ClassI-CCAase"/>
</dbReference>
<geneLocation type="plasmid" evidence="2 3">
    <name>unnamed4</name>
</geneLocation>
<keyword evidence="3" id="KW-1185">Reference proteome</keyword>
<reference evidence="2 3" key="1">
    <citation type="submission" date="2019-07" db="EMBL/GenBank/DDBJ databases">
        <title>Litoreibacter alkalisoli sp. nov., isolated from saline-alkaline soil.</title>
        <authorList>
            <person name="Wang S."/>
            <person name="Xu L."/>
            <person name="Xing Y.-T."/>
            <person name="Sun J.-Q."/>
        </authorList>
    </citation>
    <scope>NUCLEOTIDE SEQUENCE [LARGE SCALE GENOMIC DNA]</scope>
    <source>
        <strain evidence="2 3">LN3S51</strain>
        <plasmid evidence="2 3">unnamed4</plasmid>
    </source>
</reference>
<dbReference type="GO" id="GO:0051607">
    <property type="term" value="P:defense response to virus"/>
    <property type="evidence" value="ECO:0007669"/>
    <property type="project" value="UniProtKB-KW"/>
</dbReference>
<dbReference type="AlphaFoldDB" id="A0A5B8IZ42"/>